<gene>
    <name evidence="1" type="ORF">GWK47_031341</name>
</gene>
<sequence length="142" mass="15472">MSCATFARLAAHARIHTPILISRVVSSCPCPSHVLTFHIRALVAPIVKDKLMRSATHGGVRVKPDWSLLAVTATGDQSQPGPSGNSDQPTTDQWHWSVVGWSPEAVCLVHLNNMLRFASPYKRGLDDFGWEQFLALGSLGKS</sequence>
<evidence type="ECO:0000313" key="1">
    <source>
        <dbReference type="EMBL" id="KAG0728961.1"/>
    </source>
</evidence>
<protein>
    <submittedName>
        <fullName evidence="1">Uncharacterized protein</fullName>
    </submittedName>
</protein>
<organism evidence="1 2">
    <name type="scientific">Chionoecetes opilio</name>
    <name type="common">Atlantic snow crab</name>
    <name type="synonym">Cancer opilio</name>
    <dbReference type="NCBI Taxonomy" id="41210"/>
    <lineage>
        <taxon>Eukaryota</taxon>
        <taxon>Metazoa</taxon>
        <taxon>Ecdysozoa</taxon>
        <taxon>Arthropoda</taxon>
        <taxon>Crustacea</taxon>
        <taxon>Multicrustacea</taxon>
        <taxon>Malacostraca</taxon>
        <taxon>Eumalacostraca</taxon>
        <taxon>Eucarida</taxon>
        <taxon>Decapoda</taxon>
        <taxon>Pleocyemata</taxon>
        <taxon>Brachyura</taxon>
        <taxon>Eubrachyura</taxon>
        <taxon>Majoidea</taxon>
        <taxon>Majidae</taxon>
        <taxon>Chionoecetes</taxon>
    </lineage>
</organism>
<comment type="caution">
    <text evidence="1">The sequence shown here is derived from an EMBL/GenBank/DDBJ whole genome shotgun (WGS) entry which is preliminary data.</text>
</comment>
<name>A0A8J4YV55_CHIOP</name>
<accession>A0A8J4YV55</accession>
<keyword evidence="2" id="KW-1185">Reference proteome</keyword>
<dbReference type="AlphaFoldDB" id="A0A8J4YV55"/>
<dbReference type="Proteomes" id="UP000770661">
    <property type="component" value="Unassembled WGS sequence"/>
</dbReference>
<dbReference type="EMBL" id="JACEEZ010001622">
    <property type="protein sequence ID" value="KAG0728961.1"/>
    <property type="molecule type" value="Genomic_DNA"/>
</dbReference>
<proteinExistence type="predicted"/>
<reference evidence="1" key="1">
    <citation type="submission" date="2020-07" db="EMBL/GenBank/DDBJ databases">
        <title>The High-quality genome of the commercially important snow crab, Chionoecetes opilio.</title>
        <authorList>
            <person name="Jeong J.-H."/>
            <person name="Ryu S."/>
        </authorList>
    </citation>
    <scope>NUCLEOTIDE SEQUENCE</scope>
    <source>
        <strain evidence="1">MADBK_172401_WGS</strain>
        <tissue evidence="1">Digestive gland</tissue>
    </source>
</reference>
<evidence type="ECO:0000313" key="2">
    <source>
        <dbReference type="Proteomes" id="UP000770661"/>
    </source>
</evidence>